<feature type="domain" description="YdhG-like" evidence="1">
    <location>
        <begin position="32"/>
        <end position="128"/>
    </location>
</feature>
<dbReference type="RefSeq" id="WP_034839333.1">
    <property type="nucleotide sequence ID" value="NZ_JANX01000194.1"/>
</dbReference>
<proteinExistence type="predicted"/>
<dbReference type="Proteomes" id="UP000029995">
    <property type="component" value="Unassembled WGS sequence"/>
</dbReference>
<dbReference type="Pfam" id="PF08818">
    <property type="entry name" value="DUF1801"/>
    <property type="match status" value="1"/>
</dbReference>
<dbReference type="OrthoDB" id="9811812at2"/>
<dbReference type="Gene3D" id="3.90.1150.200">
    <property type="match status" value="1"/>
</dbReference>
<name>A0A0A0D5L6_9PROT</name>
<evidence type="ECO:0000259" key="1">
    <source>
        <dbReference type="Pfam" id="PF08818"/>
    </source>
</evidence>
<dbReference type="AlphaFoldDB" id="A0A0A0D5L6"/>
<sequence length="143" mass="15345">MPITRAKGDAVEGAESASRLIDGRIQELGDWRGETLARVRTLIKQADPEVVEEWKWRGVPVWSHAGILCTGETYKAVVKLTFAKGAALPDPKGLFNSSLDGNTRRAIDIREGEAIDEAALTALIRAAVALNTAGRPEKAPKAG</sequence>
<evidence type="ECO:0000313" key="2">
    <source>
        <dbReference type="EMBL" id="KGM33359.1"/>
    </source>
</evidence>
<dbReference type="SUPFAM" id="SSF159888">
    <property type="entry name" value="YdhG-like"/>
    <property type="match status" value="1"/>
</dbReference>
<organism evidence="2 3">
    <name type="scientific">Inquilinus limosus MP06</name>
    <dbReference type="NCBI Taxonomy" id="1398085"/>
    <lineage>
        <taxon>Bacteria</taxon>
        <taxon>Pseudomonadati</taxon>
        <taxon>Pseudomonadota</taxon>
        <taxon>Alphaproteobacteria</taxon>
        <taxon>Rhodospirillales</taxon>
        <taxon>Rhodospirillaceae</taxon>
        <taxon>Inquilinus</taxon>
    </lineage>
</organism>
<reference evidence="2 3" key="1">
    <citation type="submission" date="2014-01" db="EMBL/GenBank/DDBJ databases">
        <title>Genome sequence determination for a cystic fibrosis isolate, Inquilinus limosus.</title>
        <authorList>
            <person name="Pino M."/>
            <person name="Di Conza J."/>
            <person name="Gutkind G."/>
        </authorList>
    </citation>
    <scope>NUCLEOTIDE SEQUENCE [LARGE SCALE GENOMIC DNA]</scope>
    <source>
        <strain evidence="2 3">MP06</strain>
    </source>
</reference>
<dbReference type="EMBL" id="JANX01000194">
    <property type="protein sequence ID" value="KGM33359.1"/>
    <property type="molecule type" value="Genomic_DNA"/>
</dbReference>
<comment type="caution">
    <text evidence="2">The sequence shown here is derived from an EMBL/GenBank/DDBJ whole genome shotgun (WGS) entry which is preliminary data.</text>
</comment>
<protein>
    <recommendedName>
        <fullName evidence="1">YdhG-like domain-containing protein</fullName>
    </recommendedName>
</protein>
<gene>
    <name evidence="2" type="ORF">P409_16315</name>
</gene>
<evidence type="ECO:0000313" key="3">
    <source>
        <dbReference type="Proteomes" id="UP000029995"/>
    </source>
</evidence>
<accession>A0A0A0D5L6</accession>
<dbReference type="InterPro" id="IPR014922">
    <property type="entry name" value="YdhG-like"/>
</dbReference>